<dbReference type="Proteomes" id="UP001595621">
    <property type="component" value="Unassembled WGS sequence"/>
</dbReference>
<proteinExistence type="predicted"/>
<feature type="region of interest" description="Disordered" evidence="1">
    <location>
        <begin position="1"/>
        <end position="22"/>
    </location>
</feature>
<dbReference type="RefSeq" id="WP_248934468.1">
    <property type="nucleotide sequence ID" value="NZ_JAKILF010000001.1"/>
</dbReference>
<reference evidence="3" key="1">
    <citation type="journal article" date="2019" name="Int. J. Syst. Evol. Microbiol.">
        <title>The Global Catalogue of Microorganisms (GCM) 10K type strain sequencing project: providing services to taxonomists for standard genome sequencing and annotation.</title>
        <authorList>
            <consortium name="The Broad Institute Genomics Platform"/>
            <consortium name="The Broad Institute Genome Sequencing Center for Infectious Disease"/>
            <person name="Wu L."/>
            <person name="Ma J."/>
        </authorList>
    </citation>
    <scope>NUCLEOTIDE SEQUENCE [LARGE SCALE GENOMIC DNA]</scope>
    <source>
        <strain evidence="3">KCTC 52277</strain>
    </source>
</reference>
<comment type="caution">
    <text evidence="2">The sequence shown here is derived from an EMBL/GenBank/DDBJ whole genome shotgun (WGS) entry which is preliminary data.</text>
</comment>
<evidence type="ECO:0000313" key="3">
    <source>
        <dbReference type="Proteomes" id="UP001595621"/>
    </source>
</evidence>
<accession>A0ABV7GLK7</accession>
<gene>
    <name evidence="2" type="ORF">ACFOE0_20785</name>
</gene>
<evidence type="ECO:0000313" key="2">
    <source>
        <dbReference type="EMBL" id="MFC3140602.1"/>
    </source>
</evidence>
<protein>
    <submittedName>
        <fullName evidence="2">Uncharacterized protein</fullName>
    </submittedName>
</protein>
<name>A0ABV7GLK7_9GAMM</name>
<dbReference type="EMBL" id="JBHRTD010000018">
    <property type="protein sequence ID" value="MFC3140602.1"/>
    <property type="molecule type" value="Genomic_DNA"/>
</dbReference>
<organism evidence="2 3">
    <name type="scientific">Shewanella submarina</name>
    <dbReference type="NCBI Taxonomy" id="2016376"/>
    <lineage>
        <taxon>Bacteria</taxon>
        <taxon>Pseudomonadati</taxon>
        <taxon>Pseudomonadota</taxon>
        <taxon>Gammaproteobacteria</taxon>
        <taxon>Alteromonadales</taxon>
        <taxon>Shewanellaceae</taxon>
        <taxon>Shewanella</taxon>
    </lineage>
</organism>
<evidence type="ECO:0000256" key="1">
    <source>
        <dbReference type="SAM" id="MobiDB-lite"/>
    </source>
</evidence>
<sequence>MEAAVRAKVQETAQGNSSELQRGIIGEGAKQLRKNRTKTKTPAYARVLGNKKVSGQLTLLL</sequence>
<keyword evidence="3" id="KW-1185">Reference proteome</keyword>
<feature type="compositionally biased region" description="Polar residues" evidence="1">
    <location>
        <begin position="11"/>
        <end position="20"/>
    </location>
</feature>